<dbReference type="EMBL" id="RJVU01046259">
    <property type="protein sequence ID" value="ROL44439.1"/>
    <property type="molecule type" value="Genomic_DNA"/>
</dbReference>
<gene>
    <name evidence="3" type="ORF">DPX16_8861</name>
</gene>
<protein>
    <recommendedName>
        <fullName evidence="2">TGFBR3/Endoglin-like N-terminal domain-containing protein</fullName>
    </recommendedName>
</protein>
<evidence type="ECO:0000313" key="3">
    <source>
        <dbReference type="EMBL" id="ROL44439.1"/>
    </source>
</evidence>
<accession>A0A3N0YDX0</accession>
<sequence length="153" mass="17189">MKETGCWLKRILAPLTSDETQSRKGRTWFILEVIYELLAGYFSPGPQMISITLLFSLDSSAICELKDVPGNSNDWIVLQEMHLGCWTNFTTRDGAEVHILSLLSSNVSWLWDHCVFHGSSTNQQLDRPAQTSVQWFSAALVQTGLVLADQITL</sequence>
<dbReference type="Pfam" id="PF26060">
    <property type="entry name" value="TGFBR3_N"/>
    <property type="match status" value="1"/>
</dbReference>
<evidence type="ECO:0000259" key="2">
    <source>
        <dbReference type="Pfam" id="PF26060"/>
    </source>
</evidence>
<proteinExistence type="predicted"/>
<keyword evidence="4" id="KW-1185">Reference proteome</keyword>
<dbReference type="AlphaFoldDB" id="A0A3N0YDX0"/>
<organism evidence="3 4">
    <name type="scientific">Anabarilius grahami</name>
    <name type="common">Kanglang fish</name>
    <name type="synonym">Barilius grahami</name>
    <dbReference type="NCBI Taxonomy" id="495550"/>
    <lineage>
        <taxon>Eukaryota</taxon>
        <taxon>Metazoa</taxon>
        <taxon>Chordata</taxon>
        <taxon>Craniata</taxon>
        <taxon>Vertebrata</taxon>
        <taxon>Euteleostomi</taxon>
        <taxon>Actinopterygii</taxon>
        <taxon>Neopterygii</taxon>
        <taxon>Teleostei</taxon>
        <taxon>Ostariophysi</taxon>
        <taxon>Cypriniformes</taxon>
        <taxon>Xenocyprididae</taxon>
        <taxon>Xenocypridinae</taxon>
        <taxon>Xenocypridinae incertae sedis</taxon>
        <taxon>Anabarilius</taxon>
    </lineage>
</organism>
<keyword evidence="1" id="KW-0325">Glycoprotein</keyword>
<dbReference type="Proteomes" id="UP000281406">
    <property type="component" value="Unassembled WGS sequence"/>
</dbReference>
<evidence type="ECO:0000256" key="1">
    <source>
        <dbReference type="ARBA" id="ARBA00023180"/>
    </source>
</evidence>
<comment type="caution">
    <text evidence="3">The sequence shown here is derived from an EMBL/GenBank/DDBJ whole genome shotgun (WGS) entry which is preliminary data.</text>
</comment>
<name>A0A3N0YDX0_ANAGA</name>
<reference evidence="3 4" key="1">
    <citation type="submission" date="2018-10" db="EMBL/GenBank/DDBJ databases">
        <title>Genome assembly for a Yunnan-Guizhou Plateau 3E fish, Anabarilius grahami (Regan), and its evolutionary and genetic applications.</title>
        <authorList>
            <person name="Jiang W."/>
        </authorList>
    </citation>
    <scope>NUCLEOTIDE SEQUENCE [LARGE SCALE GENOMIC DNA]</scope>
    <source>
        <strain evidence="3">AG-KIZ</strain>
        <tissue evidence="3">Muscle</tissue>
    </source>
</reference>
<evidence type="ECO:0000313" key="4">
    <source>
        <dbReference type="Proteomes" id="UP000281406"/>
    </source>
</evidence>
<dbReference type="InterPro" id="IPR058899">
    <property type="entry name" value="TGFBR3/Endoglin-like_N"/>
</dbReference>
<feature type="domain" description="TGFBR3/Endoglin-like N-terminal" evidence="2">
    <location>
        <begin position="79"/>
        <end position="107"/>
    </location>
</feature>